<dbReference type="Gene3D" id="3.30.429.10">
    <property type="entry name" value="Macrophage Migration Inhibitory Factor"/>
    <property type="match status" value="1"/>
</dbReference>
<accession>A0A3N7HRY6</accession>
<dbReference type="Pfam" id="PF14552">
    <property type="entry name" value="Tautomerase_2"/>
    <property type="match status" value="1"/>
</dbReference>
<dbReference type="RefSeq" id="WP_124539945.1">
    <property type="nucleotide sequence ID" value="NZ_QUSW01000002.1"/>
</dbReference>
<evidence type="ECO:0000313" key="1">
    <source>
        <dbReference type="EMBL" id="RQP25038.1"/>
    </source>
</evidence>
<name>A0A3N7HRY6_9BURK</name>
<dbReference type="AlphaFoldDB" id="A0A3N7HRY6"/>
<keyword evidence="2" id="KW-1185">Reference proteome</keyword>
<gene>
    <name evidence="1" type="ORF">DZC73_09290</name>
</gene>
<reference evidence="1 2" key="2">
    <citation type="submission" date="2018-12" db="EMBL/GenBank/DDBJ databases">
        <title>Rhizobacter gummiphilus sp. nov., a rubber-degrading bacterium isolated from the soil of a botanical garden in Japan.</title>
        <authorList>
            <person name="Shunsuke S.S."/>
        </authorList>
    </citation>
    <scope>NUCLEOTIDE SEQUENCE [LARGE SCALE GENOMIC DNA]</scope>
    <source>
        <strain evidence="1 2">S-16</strain>
    </source>
</reference>
<dbReference type="PANTHER" id="PTHR38460:SF1">
    <property type="entry name" value="TAUTOMERASE YOLI-RELATED"/>
    <property type="match status" value="1"/>
</dbReference>
<dbReference type="InterPro" id="IPR014347">
    <property type="entry name" value="Tautomerase/MIF_sf"/>
</dbReference>
<evidence type="ECO:0000313" key="2">
    <source>
        <dbReference type="Proteomes" id="UP000267464"/>
    </source>
</evidence>
<reference evidence="1 2" key="1">
    <citation type="submission" date="2018-08" db="EMBL/GenBank/DDBJ databases">
        <authorList>
            <person name="Khan S.A."/>
            <person name="Jeon C.O."/>
            <person name="Chun B.H."/>
            <person name="Jeong S.E."/>
        </authorList>
    </citation>
    <scope>NUCLEOTIDE SEQUENCE [LARGE SCALE GENOMIC DNA]</scope>
    <source>
        <strain evidence="1 2">S-16</strain>
    </source>
</reference>
<dbReference type="EMBL" id="QUSW01000002">
    <property type="protein sequence ID" value="RQP25038.1"/>
    <property type="molecule type" value="Genomic_DNA"/>
</dbReference>
<dbReference type="Proteomes" id="UP000267464">
    <property type="component" value="Unassembled WGS sequence"/>
</dbReference>
<protein>
    <submittedName>
        <fullName evidence="1">Tautomerase family protein</fullName>
    </submittedName>
</protein>
<dbReference type="SUPFAM" id="SSF55331">
    <property type="entry name" value="Tautomerase/MIF"/>
    <property type="match status" value="1"/>
</dbReference>
<dbReference type="InterPro" id="IPR037479">
    <property type="entry name" value="Tauto_MSAD"/>
</dbReference>
<comment type="caution">
    <text evidence="1">The sequence shown here is derived from an EMBL/GenBank/DDBJ whole genome shotgun (WGS) entry which is preliminary data.</text>
</comment>
<sequence length="126" mass="13990">MPIVTITVRKPKTAQFKAQVLGAIQASLVDIGVSPNDRFHRVLELEEENFQFDASFPDLQTSRTADFVLVEIVLGAGRSVKVKKQILAGITKRLSENGFDTENLMVVFQDIPWENWSPAGGRVPHA</sequence>
<organism evidence="1 2">
    <name type="scientific">Piscinibacter terrae</name>
    <dbReference type="NCBI Taxonomy" id="2496871"/>
    <lineage>
        <taxon>Bacteria</taxon>
        <taxon>Pseudomonadati</taxon>
        <taxon>Pseudomonadota</taxon>
        <taxon>Betaproteobacteria</taxon>
        <taxon>Burkholderiales</taxon>
        <taxon>Sphaerotilaceae</taxon>
        <taxon>Piscinibacter</taxon>
    </lineage>
</organism>
<dbReference type="OrthoDB" id="9804765at2"/>
<dbReference type="PANTHER" id="PTHR38460">
    <property type="entry name" value="TAUTOMERASE YOLI-RELATED"/>
    <property type="match status" value="1"/>
</dbReference>
<proteinExistence type="predicted"/>